<dbReference type="Proteomes" id="UP000241769">
    <property type="component" value="Unassembled WGS sequence"/>
</dbReference>
<organism evidence="2 3">
    <name type="scientific">Planoprotostelium fungivorum</name>
    <dbReference type="NCBI Taxonomy" id="1890364"/>
    <lineage>
        <taxon>Eukaryota</taxon>
        <taxon>Amoebozoa</taxon>
        <taxon>Evosea</taxon>
        <taxon>Variosea</taxon>
        <taxon>Cavosteliida</taxon>
        <taxon>Cavosteliaceae</taxon>
        <taxon>Planoprotostelium</taxon>
    </lineage>
</organism>
<name>A0A2P6NVB6_9EUKA</name>
<dbReference type="SUPFAM" id="SSF48371">
    <property type="entry name" value="ARM repeat"/>
    <property type="match status" value="1"/>
</dbReference>
<evidence type="ECO:0000313" key="3">
    <source>
        <dbReference type="Proteomes" id="UP000241769"/>
    </source>
</evidence>
<gene>
    <name evidence="2" type="ORF">PROFUN_04340</name>
</gene>
<protein>
    <submittedName>
        <fullName evidence="2">Exosome complex exonuclease</fullName>
    </submittedName>
</protein>
<reference evidence="2 3" key="1">
    <citation type="journal article" date="2018" name="Genome Biol. Evol.">
        <title>Multiple Roots of Fruiting Body Formation in Amoebozoa.</title>
        <authorList>
            <person name="Hillmann F."/>
            <person name="Forbes G."/>
            <person name="Novohradska S."/>
            <person name="Ferling I."/>
            <person name="Riege K."/>
            <person name="Groth M."/>
            <person name="Westermann M."/>
            <person name="Marz M."/>
            <person name="Spaller T."/>
            <person name="Winckler T."/>
            <person name="Schaap P."/>
            <person name="Glockner G."/>
        </authorList>
    </citation>
    <scope>NUCLEOTIDE SEQUENCE [LARGE SCALE GENOMIC DNA]</scope>
    <source>
        <strain evidence="2 3">Jena</strain>
    </source>
</reference>
<keyword evidence="3" id="KW-1185">Reference proteome</keyword>
<dbReference type="AlphaFoldDB" id="A0A2P6NVB6"/>
<evidence type="ECO:0000313" key="2">
    <source>
        <dbReference type="EMBL" id="PRP87866.1"/>
    </source>
</evidence>
<dbReference type="InterPro" id="IPR032675">
    <property type="entry name" value="LRR_dom_sf"/>
</dbReference>
<dbReference type="InParanoid" id="A0A2P6NVB6"/>
<feature type="region of interest" description="Disordered" evidence="1">
    <location>
        <begin position="562"/>
        <end position="618"/>
    </location>
</feature>
<dbReference type="SUPFAM" id="SSF52047">
    <property type="entry name" value="RNI-like"/>
    <property type="match status" value="1"/>
</dbReference>
<dbReference type="Gene3D" id="3.80.10.10">
    <property type="entry name" value="Ribonuclease Inhibitor"/>
    <property type="match status" value="1"/>
</dbReference>
<dbReference type="STRING" id="1890364.A0A2P6NVB6"/>
<accession>A0A2P6NVB6</accession>
<comment type="caution">
    <text evidence="2">The sequence shown here is derived from an EMBL/GenBank/DDBJ whole genome shotgun (WGS) entry which is preliminary data.</text>
</comment>
<keyword evidence="2" id="KW-0269">Exonuclease</keyword>
<keyword evidence="2" id="KW-0540">Nuclease</keyword>
<dbReference type="EMBL" id="MDYQ01000017">
    <property type="protein sequence ID" value="PRP87866.1"/>
    <property type="molecule type" value="Genomic_DNA"/>
</dbReference>
<feature type="compositionally biased region" description="Acidic residues" evidence="1">
    <location>
        <begin position="562"/>
        <end position="612"/>
    </location>
</feature>
<proteinExistence type="predicted"/>
<dbReference type="GO" id="GO:0004527">
    <property type="term" value="F:exonuclease activity"/>
    <property type="evidence" value="ECO:0007669"/>
    <property type="project" value="UniProtKB-KW"/>
</dbReference>
<evidence type="ECO:0000256" key="1">
    <source>
        <dbReference type="SAM" id="MobiDB-lite"/>
    </source>
</evidence>
<keyword evidence="2" id="KW-0378">Hydrolase</keyword>
<sequence>MDDDPQAKIFFSLLSDSPISTTVKTEEWNSFFAFLRLQDLFKRMINEMASSDCPAAKWIHYMELYKEDYALRTSSPGNLDHLNLDTLPAEVIDRICALIYYDGLDFNKVDGLFPLIRVNRALRSTVTAIHRRFRLKRLTLSSIDKPLLSYLDRNPNDTRFTTHMDIKDEHLPLIFSHHDLFPNLEALKFQAVTPYDLEFFKQLGCQCLKVLDISLAYCFPVEALAKLLTPSLESLTLDDEGDLNPFLPQCPNLKSLAVTNSSNLPAITFSRLERLTLSDGCTDPPASFLEKNENIVYLSMHHNIQVHEDMLPNLTEVNVPLRSWGWLIAPMTSRGDVQRPLRKVTFPPKDEAEEHHVDGNTVRHMSTLRRLVKIKNCPTTHDWTQNLPSSIQKIRFNCMDLNSIQVPHLPHLTRVDVKSNSSISLLPLIQQPIGFECGATVKIFLWIRQWMTAVPSIRKMTIKPSAGQEKRVDAYRSSDVVRVVVSKGRNVACISYLQLLRDERMDEIHGMILTERMRMPGFEDEWFGRTNCRFQTLELRDLNIQLYAYGYEETFMPGLVHEDDEEEEEEEEEDEEEEEEEEDEEEEEEEEDEEEEEEEDEWDETQEPENDEATMQVYFDEIRQLCEEFHHIQDEEEEIIRREDDHEAHIGIVRW</sequence>
<dbReference type="InterPro" id="IPR016024">
    <property type="entry name" value="ARM-type_fold"/>
</dbReference>